<feature type="domain" description="DUF4777" evidence="1">
    <location>
        <begin position="7"/>
        <end position="71"/>
    </location>
</feature>
<dbReference type="STRING" id="7222.B4JSK5"/>
<accession>B4JSK5</accession>
<dbReference type="OMA" id="RQGFFSC"/>
<protein>
    <submittedName>
        <fullName evidence="2">GH17942</fullName>
    </submittedName>
</protein>
<dbReference type="eggNOG" id="ENOG502T96V">
    <property type="taxonomic scope" value="Eukaryota"/>
</dbReference>
<evidence type="ECO:0000259" key="1">
    <source>
        <dbReference type="Pfam" id="PF16007"/>
    </source>
</evidence>
<dbReference type="Proteomes" id="UP000001070">
    <property type="component" value="Unassembled WGS sequence"/>
</dbReference>
<dbReference type="KEGG" id="dgr:6567610"/>
<dbReference type="EMBL" id="CH916373">
    <property type="protein sequence ID" value="EDV94745.1"/>
    <property type="molecule type" value="Genomic_DNA"/>
</dbReference>
<evidence type="ECO:0000313" key="3">
    <source>
        <dbReference type="Proteomes" id="UP000001070"/>
    </source>
</evidence>
<name>B4JSK5_DROGR</name>
<dbReference type="InParanoid" id="B4JSK5"/>
<dbReference type="Pfam" id="PF16007">
    <property type="entry name" value="DUF4777"/>
    <property type="match status" value="1"/>
</dbReference>
<dbReference type="InterPro" id="IPR031957">
    <property type="entry name" value="DUF4777"/>
</dbReference>
<dbReference type="HOGENOM" id="CLU_1671200_0_0_1"/>
<organism evidence="3">
    <name type="scientific">Drosophila grimshawi</name>
    <name type="common">Hawaiian fruit fly</name>
    <name type="synonym">Idiomyia grimshawi</name>
    <dbReference type="NCBI Taxonomy" id="7222"/>
    <lineage>
        <taxon>Eukaryota</taxon>
        <taxon>Metazoa</taxon>
        <taxon>Ecdysozoa</taxon>
        <taxon>Arthropoda</taxon>
        <taxon>Hexapoda</taxon>
        <taxon>Insecta</taxon>
        <taxon>Pterygota</taxon>
        <taxon>Neoptera</taxon>
        <taxon>Endopterygota</taxon>
        <taxon>Diptera</taxon>
        <taxon>Brachycera</taxon>
        <taxon>Muscomorpha</taxon>
        <taxon>Ephydroidea</taxon>
        <taxon>Drosophilidae</taxon>
        <taxon>Drosophila</taxon>
        <taxon>Hawaiian Drosophila</taxon>
    </lineage>
</organism>
<dbReference type="AlphaFoldDB" id="B4JSK5"/>
<proteinExistence type="predicted"/>
<dbReference type="OrthoDB" id="7824092at2759"/>
<sequence length="149" mass="16699">MHPSDLGKKTGALVIEVLQVLGRPASLKEVSQRIANIYKVEGDRIRRVVEDVLAAGVHHGFFKCRNYHYSINATTIEHLRQDIDQYVNEMLSLDCQDADDLPQPSKLMLKLELLDDGSQAMMPMLLPRRPISGELFEPTPPGDAAVDTY</sequence>
<dbReference type="PhylomeDB" id="B4JSK5"/>
<reference evidence="2 3" key="1">
    <citation type="journal article" date="2007" name="Nature">
        <title>Evolution of genes and genomes on the Drosophila phylogeny.</title>
        <authorList>
            <consortium name="Drosophila 12 Genomes Consortium"/>
            <person name="Clark A.G."/>
            <person name="Eisen M.B."/>
            <person name="Smith D.R."/>
            <person name="Bergman C.M."/>
            <person name="Oliver B."/>
            <person name="Markow T.A."/>
            <person name="Kaufman T.C."/>
            <person name="Kellis M."/>
            <person name="Gelbart W."/>
            <person name="Iyer V.N."/>
            <person name="Pollard D.A."/>
            <person name="Sackton T.B."/>
            <person name="Larracuente A.M."/>
            <person name="Singh N.D."/>
            <person name="Abad J.P."/>
            <person name="Abt D.N."/>
            <person name="Adryan B."/>
            <person name="Aguade M."/>
            <person name="Akashi H."/>
            <person name="Anderson W.W."/>
            <person name="Aquadro C.F."/>
            <person name="Ardell D.H."/>
            <person name="Arguello R."/>
            <person name="Artieri C.G."/>
            <person name="Barbash D.A."/>
            <person name="Barker D."/>
            <person name="Barsanti P."/>
            <person name="Batterham P."/>
            <person name="Batzoglou S."/>
            <person name="Begun D."/>
            <person name="Bhutkar A."/>
            <person name="Blanco E."/>
            <person name="Bosak S.A."/>
            <person name="Bradley R.K."/>
            <person name="Brand A.D."/>
            <person name="Brent M.R."/>
            <person name="Brooks A.N."/>
            <person name="Brown R.H."/>
            <person name="Butlin R.K."/>
            <person name="Caggese C."/>
            <person name="Calvi B.R."/>
            <person name="Bernardo de Carvalho A."/>
            <person name="Caspi A."/>
            <person name="Castrezana S."/>
            <person name="Celniker S.E."/>
            <person name="Chang J.L."/>
            <person name="Chapple C."/>
            <person name="Chatterji S."/>
            <person name="Chinwalla A."/>
            <person name="Civetta A."/>
            <person name="Clifton S.W."/>
            <person name="Comeron J.M."/>
            <person name="Costello J.C."/>
            <person name="Coyne J.A."/>
            <person name="Daub J."/>
            <person name="David R.G."/>
            <person name="Delcher A.L."/>
            <person name="Delehaunty K."/>
            <person name="Do C.B."/>
            <person name="Ebling H."/>
            <person name="Edwards K."/>
            <person name="Eickbush T."/>
            <person name="Evans J.D."/>
            <person name="Filipski A."/>
            <person name="Findeiss S."/>
            <person name="Freyhult E."/>
            <person name="Fulton L."/>
            <person name="Fulton R."/>
            <person name="Garcia A.C."/>
            <person name="Gardiner A."/>
            <person name="Garfield D.A."/>
            <person name="Garvin B.E."/>
            <person name="Gibson G."/>
            <person name="Gilbert D."/>
            <person name="Gnerre S."/>
            <person name="Godfrey J."/>
            <person name="Good R."/>
            <person name="Gotea V."/>
            <person name="Gravely B."/>
            <person name="Greenberg A.J."/>
            <person name="Griffiths-Jones S."/>
            <person name="Gross S."/>
            <person name="Guigo R."/>
            <person name="Gustafson E.A."/>
            <person name="Haerty W."/>
            <person name="Hahn M.W."/>
            <person name="Halligan D.L."/>
            <person name="Halpern A.L."/>
            <person name="Halter G.M."/>
            <person name="Han M.V."/>
            <person name="Heger A."/>
            <person name="Hillier L."/>
            <person name="Hinrichs A.S."/>
            <person name="Holmes I."/>
            <person name="Hoskins R.A."/>
            <person name="Hubisz M.J."/>
            <person name="Hultmark D."/>
            <person name="Huntley M.A."/>
            <person name="Jaffe D.B."/>
            <person name="Jagadeeshan S."/>
            <person name="Jeck W.R."/>
            <person name="Johnson J."/>
            <person name="Jones C.D."/>
            <person name="Jordan W.C."/>
            <person name="Karpen G.H."/>
            <person name="Kataoka E."/>
            <person name="Keightley P.D."/>
            <person name="Kheradpour P."/>
            <person name="Kirkness E.F."/>
            <person name="Koerich L.B."/>
            <person name="Kristiansen K."/>
            <person name="Kudrna D."/>
            <person name="Kulathinal R.J."/>
            <person name="Kumar S."/>
            <person name="Kwok R."/>
            <person name="Lander E."/>
            <person name="Langley C.H."/>
            <person name="Lapoint R."/>
            <person name="Lazzaro B.P."/>
            <person name="Lee S.J."/>
            <person name="Levesque L."/>
            <person name="Li R."/>
            <person name="Lin C.F."/>
            <person name="Lin M.F."/>
            <person name="Lindblad-Toh K."/>
            <person name="Llopart A."/>
            <person name="Long M."/>
            <person name="Low L."/>
            <person name="Lozovsky E."/>
            <person name="Lu J."/>
            <person name="Luo M."/>
            <person name="Machado C.A."/>
            <person name="Makalowski W."/>
            <person name="Marzo M."/>
            <person name="Matsuda M."/>
            <person name="Matzkin L."/>
            <person name="McAllister B."/>
            <person name="McBride C.S."/>
            <person name="McKernan B."/>
            <person name="McKernan K."/>
            <person name="Mendez-Lago M."/>
            <person name="Minx P."/>
            <person name="Mollenhauer M.U."/>
            <person name="Montooth K."/>
            <person name="Mount S.M."/>
            <person name="Mu X."/>
            <person name="Myers E."/>
            <person name="Negre B."/>
            <person name="Newfeld S."/>
            <person name="Nielsen R."/>
            <person name="Noor M.A."/>
            <person name="O'Grady P."/>
            <person name="Pachter L."/>
            <person name="Papaceit M."/>
            <person name="Parisi M.J."/>
            <person name="Parisi M."/>
            <person name="Parts L."/>
            <person name="Pedersen J.S."/>
            <person name="Pesole G."/>
            <person name="Phillippy A.M."/>
            <person name="Ponting C.P."/>
            <person name="Pop M."/>
            <person name="Porcelli D."/>
            <person name="Powell J.R."/>
            <person name="Prohaska S."/>
            <person name="Pruitt K."/>
            <person name="Puig M."/>
            <person name="Quesneville H."/>
            <person name="Ram K.R."/>
            <person name="Rand D."/>
            <person name="Rasmussen M.D."/>
            <person name="Reed L.K."/>
            <person name="Reenan R."/>
            <person name="Reily A."/>
            <person name="Remington K.A."/>
            <person name="Rieger T.T."/>
            <person name="Ritchie M.G."/>
            <person name="Robin C."/>
            <person name="Rogers Y.H."/>
            <person name="Rohde C."/>
            <person name="Rozas J."/>
            <person name="Rubenfield M.J."/>
            <person name="Ruiz A."/>
            <person name="Russo S."/>
            <person name="Salzberg S.L."/>
            <person name="Sanchez-Gracia A."/>
            <person name="Saranga D.J."/>
            <person name="Sato H."/>
            <person name="Schaeffer S.W."/>
            <person name="Schatz M.C."/>
            <person name="Schlenke T."/>
            <person name="Schwartz R."/>
            <person name="Segarra C."/>
            <person name="Singh R.S."/>
            <person name="Sirot L."/>
            <person name="Sirota M."/>
            <person name="Sisneros N.B."/>
            <person name="Smith C.D."/>
            <person name="Smith T.F."/>
            <person name="Spieth J."/>
            <person name="Stage D.E."/>
            <person name="Stark A."/>
            <person name="Stephan W."/>
            <person name="Strausberg R.L."/>
            <person name="Strempel S."/>
            <person name="Sturgill D."/>
            <person name="Sutton G."/>
            <person name="Sutton G.G."/>
            <person name="Tao W."/>
            <person name="Teichmann S."/>
            <person name="Tobari Y.N."/>
            <person name="Tomimura Y."/>
            <person name="Tsolas J.M."/>
            <person name="Valente V.L."/>
            <person name="Venter E."/>
            <person name="Venter J.C."/>
            <person name="Vicario S."/>
            <person name="Vieira F.G."/>
            <person name="Vilella A.J."/>
            <person name="Villasante A."/>
            <person name="Walenz B."/>
            <person name="Wang J."/>
            <person name="Wasserman M."/>
            <person name="Watts T."/>
            <person name="Wilson D."/>
            <person name="Wilson R.K."/>
            <person name="Wing R.A."/>
            <person name="Wolfner M.F."/>
            <person name="Wong A."/>
            <person name="Wong G.K."/>
            <person name="Wu C.I."/>
            <person name="Wu G."/>
            <person name="Yamamoto D."/>
            <person name="Yang H.P."/>
            <person name="Yang S.P."/>
            <person name="Yorke J.A."/>
            <person name="Yoshida K."/>
            <person name="Zdobnov E."/>
            <person name="Zhang P."/>
            <person name="Zhang Y."/>
            <person name="Zimin A.V."/>
            <person name="Baldwin J."/>
            <person name="Abdouelleil A."/>
            <person name="Abdulkadir J."/>
            <person name="Abebe A."/>
            <person name="Abera B."/>
            <person name="Abreu J."/>
            <person name="Acer S.C."/>
            <person name="Aftuck L."/>
            <person name="Alexander A."/>
            <person name="An P."/>
            <person name="Anderson E."/>
            <person name="Anderson S."/>
            <person name="Arachi H."/>
            <person name="Azer M."/>
            <person name="Bachantsang P."/>
            <person name="Barry A."/>
            <person name="Bayul T."/>
            <person name="Berlin A."/>
            <person name="Bessette D."/>
            <person name="Bloom T."/>
            <person name="Blye J."/>
            <person name="Boguslavskiy L."/>
            <person name="Bonnet C."/>
            <person name="Boukhgalter B."/>
            <person name="Bourzgui I."/>
            <person name="Brown A."/>
            <person name="Cahill P."/>
            <person name="Channer S."/>
            <person name="Cheshatsang Y."/>
            <person name="Chuda L."/>
            <person name="Citroen M."/>
            <person name="Collymore A."/>
            <person name="Cooke P."/>
            <person name="Costello M."/>
            <person name="D'Aco K."/>
            <person name="Daza R."/>
            <person name="De Haan G."/>
            <person name="DeGray S."/>
            <person name="DeMaso C."/>
            <person name="Dhargay N."/>
            <person name="Dooley K."/>
            <person name="Dooley E."/>
            <person name="Doricent M."/>
            <person name="Dorje P."/>
            <person name="Dorjee K."/>
            <person name="Dupes A."/>
            <person name="Elong R."/>
            <person name="Falk J."/>
            <person name="Farina A."/>
            <person name="Faro S."/>
            <person name="Ferguson D."/>
            <person name="Fisher S."/>
            <person name="Foley C.D."/>
            <person name="Franke A."/>
            <person name="Friedrich D."/>
            <person name="Gadbois L."/>
            <person name="Gearin G."/>
            <person name="Gearin C.R."/>
            <person name="Giannoukos G."/>
            <person name="Goode T."/>
            <person name="Graham J."/>
            <person name="Grandbois E."/>
            <person name="Grewal S."/>
            <person name="Gyaltsen K."/>
            <person name="Hafez N."/>
            <person name="Hagos B."/>
            <person name="Hall J."/>
            <person name="Henson C."/>
            <person name="Hollinger A."/>
            <person name="Honan T."/>
            <person name="Huard M.D."/>
            <person name="Hughes L."/>
            <person name="Hurhula B."/>
            <person name="Husby M.E."/>
            <person name="Kamat A."/>
            <person name="Kanga B."/>
            <person name="Kashin S."/>
            <person name="Khazanovich D."/>
            <person name="Kisner P."/>
            <person name="Lance K."/>
            <person name="Lara M."/>
            <person name="Lee W."/>
            <person name="Lennon N."/>
            <person name="Letendre F."/>
            <person name="LeVine R."/>
            <person name="Lipovsky A."/>
            <person name="Liu X."/>
            <person name="Liu J."/>
            <person name="Liu S."/>
            <person name="Lokyitsang T."/>
            <person name="Lokyitsang Y."/>
            <person name="Lubonja R."/>
            <person name="Lui A."/>
            <person name="MacDonald P."/>
            <person name="Magnisalis V."/>
            <person name="Maru K."/>
            <person name="Matthews C."/>
            <person name="McCusker W."/>
            <person name="McDonough S."/>
            <person name="Mehta T."/>
            <person name="Meldrim J."/>
            <person name="Meneus L."/>
            <person name="Mihai O."/>
            <person name="Mihalev A."/>
            <person name="Mihova T."/>
            <person name="Mittelman R."/>
            <person name="Mlenga V."/>
            <person name="Montmayeur A."/>
            <person name="Mulrain L."/>
            <person name="Navidi A."/>
            <person name="Naylor J."/>
            <person name="Negash T."/>
            <person name="Nguyen T."/>
            <person name="Nguyen N."/>
            <person name="Nicol R."/>
            <person name="Norbu C."/>
            <person name="Norbu N."/>
            <person name="Novod N."/>
            <person name="O'Neill B."/>
            <person name="Osman S."/>
            <person name="Markiewicz E."/>
            <person name="Oyono O.L."/>
            <person name="Patti C."/>
            <person name="Phunkhang P."/>
            <person name="Pierre F."/>
            <person name="Priest M."/>
            <person name="Raghuraman S."/>
            <person name="Rege F."/>
            <person name="Reyes R."/>
            <person name="Rise C."/>
            <person name="Rogov P."/>
            <person name="Ross K."/>
            <person name="Ryan E."/>
            <person name="Settipalli S."/>
            <person name="Shea T."/>
            <person name="Sherpa N."/>
            <person name="Shi L."/>
            <person name="Shih D."/>
            <person name="Sparrow T."/>
            <person name="Spaulding J."/>
            <person name="Stalker J."/>
            <person name="Stange-Thomann N."/>
            <person name="Stavropoulos S."/>
            <person name="Stone C."/>
            <person name="Strader C."/>
            <person name="Tesfaye S."/>
            <person name="Thomson T."/>
            <person name="Thoulutsang Y."/>
            <person name="Thoulutsang D."/>
            <person name="Topham K."/>
            <person name="Topping I."/>
            <person name="Tsamla T."/>
            <person name="Vassiliev H."/>
            <person name="Vo A."/>
            <person name="Wangchuk T."/>
            <person name="Wangdi T."/>
            <person name="Weiand M."/>
            <person name="Wilkinson J."/>
            <person name="Wilson A."/>
            <person name="Yadav S."/>
            <person name="Young G."/>
            <person name="Yu Q."/>
            <person name="Zembek L."/>
            <person name="Zhong D."/>
            <person name="Zimmer A."/>
            <person name="Zwirko Z."/>
            <person name="Jaffe D.B."/>
            <person name="Alvarez P."/>
            <person name="Brockman W."/>
            <person name="Butler J."/>
            <person name="Chin C."/>
            <person name="Gnerre S."/>
            <person name="Grabherr M."/>
            <person name="Kleber M."/>
            <person name="Mauceli E."/>
            <person name="MacCallum I."/>
        </authorList>
    </citation>
    <scope>NUCLEOTIDE SEQUENCE [LARGE SCALE GENOMIC DNA]</scope>
    <source>
        <strain evidence="3">Tucson 15287-2541.00</strain>
    </source>
</reference>
<keyword evidence="3" id="KW-1185">Reference proteome</keyword>
<evidence type="ECO:0000313" key="2">
    <source>
        <dbReference type="EMBL" id="EDV94745.1"/>
    </source>
</evidence>
<gene>
    <name evidence="2" type="primary">Dgri\GH17942</name>
    <name evidence="2" type="ORF">Dgri_GH17942</name>
</gene>